<feature type="region of interest" description="Disordered" evidence="2">
    <location>
        <begin position="288"/>
        <end position="354"/>
    </location>
</feature>
<name>A0ABP9TPK5_9MICC</name>
<gene>
    <name evidence="5" type="ORF">GCM10025778_18780</name>
</gene>
<proteinExistence type="predicted"/>
<comment type="caution">
    <text evidence="5">The sequence shown here is derived from an EMBL/GenBank/DDBJ whole genome shotgun (WGS) entry which is preliminary data.</text>
</comment>
<feature type="compositionally biased region" description="Basic and acidic residues" evidence="2">
    <location>
        <begin position="307"/>
        <end position="326"/>
    </location>
</feature>
<dbReference type="Pfam" id="PF01551">
    <property type="entry name" value="Peptidase_M23"/>
    <property type="match status" value="1"/>
</dbReference>
<dbReference type="SUPFAM" id="SSF51261">
    <property type="entry name" value="Duplicated hybrid motif"/>
    <property type="match status" value="1"/>
</dbReference>
<dbReference type="InterPro" id="IPR011055">
    <property type="entry name" value="Dup_hybrid_motif"/>
</dbReference>
<dbReference type="SUPFAM" id="SSF57997">
    <property type="entry name" value="Tropomyosin"/>
    <property type="match status" value="1"/>
</dbReference>
<dbReference type="InterPro" id="IPR050570">
    <property type="entry name" value="Cell_wall_metabolism_enzyme"/>
</dbReference>
<feature type="signal peptide" evidence="3">
    <location>
        <begin position="1"/>
        <end position="33"/>
    </location>
</feature>
<accession>A0ABP9TPK5</accession>
<evidence type="ECO:0000256" key="1">
    <source>
        <dbReference type="SAM" id="Coils"/>
    </source>
</evidence>
<evidence type="ECO:0000256" key="3">
    <source>
        <dbReference type="SAM" id="SignalP"/>
    </source>
</evidence>
<dbReference type="Gene3D" id="6.10.250.3150">
    <property type="match status" value="1"/>
</dbReference>
<dbReference type="InterPro" id="IPR016047">
    <property type="entry name" value="M23ase_b-sheet_dom"/>
</dbReference>
<keyword evidence="6" id="KW-1185">Reference proteome</keyword>
<feature type="compositionally biased region" description="Polar residues" evidence="2">
    <location>
        <begin position="345"/>
        <end position="354"/>
    </location>
</feature>
<sequence>MLAKAVWCRVARSGAVGALSIALLVSGGVGAHADELDDRKVQVEQNIDHISEDLEVLDDDIKVTDSKLRGLQAQLPAAEQALADAQGRVGRAADEAADLARRVQSAGETRDQLNVKMAESKAKLEDSKQVIGQIATGAYKRGGVSSDLSLLLNASSDGNLAAGMDLADQAMRSQNAALDALSEQSATDENVKLRLAAVEAEITDLKSAADAALVREQVARDDAETKKQSLDGIISQTDALSAELLAQRPRIQEKLRTVEAEQVQVNGEIKERQERLIREEAERKRKAAEAAEAERKRAAQKAAEQQAKWEREEADRAKKAREEAARQKKKSTYVKPPYVAPKPQTAPQTVPQERSSWGLIRPVNGGRQTSSFGFRPTPSGTIDYGGRGGYVHAGVDWGFGGQCGTPVHAAADGEVWMAGWGGTSGNKVTISHGVVKGKALATNYHHMQRVVVSAGQNVKQGQTIGYVGTTGNSTGCHMHFETIVNGSAVNPLGLL</sequence>
<organism evidence="5 6">
    <name type="scientific">Paeniglutamicibacter antarcticus</name>
    <dbReference type="NCBI Taxonomy" id="494023"/>
    <lineage>
        <taxon>Bacteria</taxon>
        <taxon>Bacillati</taxon>
        <taxon>Actinomycetota</taxon>
        <taxon>Actinomycetes</taxon>
        <taxon>Micrococcales</taxon>
        <taxon>Micrococcaceae</taxon>
        <taxon>Paeniglutamicibacter</taxon>
    </lineage>
</organism>
<keyword evidence="1" id="KW-0175">Coiled coil</keyword>
<feature type="domain" description="M23ase beta-sheet core" evidence="4">
    <location>
        <begin position="391"/>
        <end position="491"/>
    </location>
</feature>
<dbReference type="PANTHER" id="PTHR21666">
    <property type="entry name" value="PEPTIDASE-RELATED"/>
    <property type="match status" value="1"/>
</dbReference>
<feature type="compositionally biased region" description="Basic and acidic residues" evidence="2">
    <location>
        <begin position="288"/>
        <end position="297"/>
    </location>
</feature>
<dbReference type="PANTHER" id="PTHR21666:SF270">
    <property type="entry name" value="MUREIN HYDROLASE ACTIVATOR ENVC"/>
    <property type="match status" value="1"/>
</dbReference>
<reference evidence="6" key="1">
    <citation type="journal article" date="2019" name="Int. J. Syst. Evol. Microbiol.">
        <title>The Global Catalogue of Microorganisms (GCM) 10K type strain sequencing project: providing services to taxonomists for standard genome sequencing and annotation.</title>
        <authorList>
            <consortium name="The Broad Institute Genomics Platform"/>
            <consortium name="The Broad Institute Genome Sequencing Center for Infectious Disease"/>
            <person name="Wu L."/>
            <person name="Ma J."/>
        </authorList>
    </citation>
    <scope>NUCLEOTIDE SEQUENCE [LARGE SCALE GENOMIC DNA]</scope>
    <source>
        <strain evidence="6">JCM 18952</strain>
    </source>
</reference>
<keyword evidence="3" id="KW-0732">Signal</keyword>
<feature type="coiled-coil region" evidence="1">
    <location>
        <begin position="33"/>
        <end position="130"/>
    </location>
</feature>
<protein>
    <submittedName>
        <fullName evidence="5">M23 family metallopeptidase</fullName>
    </submittedName>
</protein>
<dbReference type="Proteomes" id="UP001501257">
    <property type="component" value="Unassembled WGS sequence"/>
</dbReference>
<evidence type="ECO:0000259" key="4">
    <source>
        <dbReference type="Pfam" id="PF01551"/>
    </source>
</evidence>
<evidence type="ECO:0000313" key="5">
    <source>
        <dbReference type="EMBL" id="GAA5227345.1"/>
    </source>
</evidence>
<evidence type="ECO:0000313" key="6">
    <source>
        <dbReference type="Proteomes" id="UP001501257"/>
    </source>
</evidence>
<evidence type="ECO:0000256" key="2">
    <source>
        <dbReference type="SAM" id="MobiDB-lite"/>
    </source>
</evidence>
<dbReference type="EMBL" id="BAABLK010000028">
    <property type="protein sequence ID" value="GAA5227345.1"/>
    <property type="molecule type" value="Genomic_DNA"/>
</dbReference>
<dbReference type="CDD" id="cd12797">
    <property type="entry name" value="M23_peptidase"/>
    <property type="match status" value="1"/>
</dbReference>
<dbReference type="Gene3D" id="2.70.70.10">
    <property type="entry name" value="Glucose Permease (Domain IIA)"/>
    <property type="match status" value="1"/>
</dbReference>
<feature type="chain" id="PRO_5045280165" evidence="3">
    <location>
        <begin position="34"/>
        <end position="495"/>
    </location>
</feature>